<dbReference type="Proteomes" id="UP001153678">
    <property type="component" value="Unassembled WGS sequence"/>
</dbReference>
<evidence type="ECO:0000256" key="7">
    <source>
        <dbReference type="SAM" id="MobiDB-lite"/>
    </source>
</evidence>
<reference evidence="9" key="1">
    <citation type="submission" date="2022-08" db="EMBL/GenBank/DDBJ databases">
        <authorList>
            <person name="Kallberg Y."/>
            <person name="Tangrot J."/>
            <person name="Rosling A."/>
        </authorList>
    </citation>
    <scope>NUCLEOTIDE SEQUENCE</scope>
    <source>
        <strain evidence="9">Wild A</strain>
    </source>
</reference>
<evidence type="ECO:0000256" key="6">
    <source>
        <dbReference type="SAM" id="Coils"/>
    </source>
</evidence>
<evidence type="ECO:0000256" key="2">
    <source>
        <dbReference type="ARBA" id="ARBA00023015"/>
    </source>
</evidence>
<organism evidence="9 10">
    <name type="scientific">Funneliformis geosporum</name>
    <dbReference type="NCBI Taxonomy" id="1117311"/>
    <lineage>
        <taxon>Eukaryota</taxon>
        <taxon>Fungi</taxon>
        <taxon>Fungi incertae sedis</taxon>
        <taxon>Mucoromycota</taxon>
        <taxon>Glomeromycotina</taxon>
        <taxon>Glomeromycetes</taxon>
        <taxon>Glomerales</taxon>
        <taxon>Glomeraceae</taxon>
        <taxon>Funneliformis</taxon>
    </lineage>
</organism>
<dbReference type="SUPFAM" id="SSF57959">
    <property type="entry name" value="Leucine zipper domain"/>
    <property type="match status" value="1"/>
</dbReference>
<dbReference type="PROSITE" id="PS50217">
    <property type="entry name" value="BZIP"/>
    <property type="match status" value="1"/>
</dbReference>
<dbReference type="GO" id="GO:0005634">
    <property type="term" value="C:nucleus"/>
    <property type="evidence" value="ECO:0007669"/>
    <property type="project" value="UniProtKB-SubCell"/>
</dbReference>
<feature type="region of interest" description="Disordered" evidence="7">
    <location>
        <begin position="222"/>
        <end position="255"/>
    </location>
</feature>
<evidence type="ECO:0000313" key="10">
    <source>
        <dbReference type="Proteomes" id="UP001153678"/>
    </source>
</evidence>
<keyword evidence="10" id="KW-1185">Reference proteome</keyword>
<keyword evidence="5" id="KW-0539">Nucleus</keyword>
<evidence type="ECO:0000259" key="8">
    <source>
        <dbReference type="PROSITE" id="PS50217"/>
    </source>
</evidence>
<evidence type="ECO:0000313" key="9">
    <source>
        <dbReference type="EMBL" id="CAI2184916.1"/>
    </source>
</evidence>
<proteinExistence type="predicted"/>
<feature type="domain" description="BZIP" evidence="8">
    <location>
        <begin position="160"/>
        <end position="219"/>
    </location>
</feature>
<keyword evidence="3" id="KW-0238">DNA-binding</keyword>
<evidence type="ECO:0000256" key="1">
    <source>
        <dbReference type="ARBA" id="ARBA00004123"/>
    </source>
</evidence>
<dbReference type="PANTHER" id="PTHR13044:SF14">
    <property type="entry name" value="CRYPTOCEPHAL, ISOFORM A"/>
    <property type="match status" value="1"/>
</dbReference>
<dbReference type="Gene3D" id="1.20.5.170">
    <property type="match status" value="1"/>
</dbReference>
<dbReference type="SMART" id="SM00338">
    <property type="entry name" value="BRLZ"/>
    <property type="match status" value="1"/>
</dbReference>
<evidence type="ECO:0000256" key="5">
    <source>
        <dbReference type="ARBA" id="ARBA00023242"/>
    </source>
</evidence>
<keyword evidence="2" id="KW-0805">Transcription regulation</keyword>
<protein>
    <submittedName>
        <fullName evidence="9">8142_t:CDS:1</fullName>
    </submittedName>
</protein>
<feature type="non-terminal residue" evidence="9">
    <location>
        <position position="255"/>
    </location>
</feature>
<evidence type="ECO:0000256" key="3">
    <source>
        <dbReference type="ARBA" id="ARBA00023125"/>
    </source>
</evidence>
<dbReference type="InterPro" id="IPR004827">
    <property type="entry name" value="bZIP"/>
</dbReference>
<sequence>PSRENTIAQGLTNYVWSYDLHNQRCMDPNCLSLGSRDGMERLGLLDEDFEVPEERLQNNSTIPTQTSPTYSLTQQMQPSLQQRQHPPTQIENNVVPPFPYSPTNSNDPSTLDYRPTIYQPPPQILPLAPNLNVPAYMHHPYYNPRMYADPEYWAKFMAEEDKRKRNTAASARFRVKKKMREQSLEKTARDMSEKAEMLENRVKELEREIKWLKNLLIEKDSRISSIQRSESNRGGGEEIENSNGRAKRSDQQHQK</sequence>
<gene>
    <name evidence="9" type="ORF">FWILDA_LOCUS11816</name>
</gene>
<comment type="caution">
    <text evidence="9">The sequence shown here is derived from an EMBL/GenBank/DDBJ whole genome shotgun (WGS) entry which is preliminary data.</text>
</comment>
<accession>A0A9W4SY43</accession>
<name>A0A9W4SY43_9GLOM</name>
<dbReference type="GO" id="GO:0000977">
    <property type="term" value="F:RNA polymerase II transcription regulatory region sequence-specific DNA binding"/>
    <property type="evidence" value="ECO:0007669"/>
    <property type="project" value="TreeGrafter"/>
</dbReference>
<feature type="coiled-coil region" evidence="6">
    <location>
        <begin position="181"/>
        <end position="222"/>
    </location>
</feature>
<dbReference type="AlphaFoldDB" id="A0A9W4SY43"/>
<comment type="subcellular location">
    <subcellularLocation>
        <location evidence="1">Nucleus</location>
    </subcellularLocation>
</comment>
<dbReference type="CDD" id="cd14705">
    <property type="entry name" value="bZIP_Zip1"/>
    <property type="match status" value="1"/>
</dbReference>
<dbReference type="OrthoDB" id="1939598at2759"/>
<dbReference type="InterPro" id="IPR046347">
    <property type="entry name" value="bZIP_sf"/>
</dbReference>
<keyword evidence="6" id="KW-0175">Coiled coil</keyword>
<dbReference type="Pfam" id="PF07716">
    <property type="entry name" value="bZIP_2"/>
    <property type="match status" value="1"/>
</dbReference>
<keyword evidence="4" id="KW-0804">Transcription</keyword>
<dbReference type="PANTHER" id="PTHR13044">
    <property type="entry name" value="ACTIVATING TRANSCRIPTION FACTOR ATF 4/5"/>
    <property type="match status" value="1"/>
</dbReference>
<dbReference type="EMBL" id="CAMKVN010003512">
    <property type="protein sequence ID" value="CAI2184916.1"/>
    <property type="molecule type" value="Genomic_DNA"/>
</dbReference>
<dbReference type="GO" id="GO:0001228">
    <property type="term" value="F:DNA-binding transcription activator activity, RNA polymerase II-specific"/>
    <property type="evidence" value="ECO:0007669"/>
    <property type="project" value="TreeGrafter"/>
</dbReference>
<dbReference type="PROSITE" id="PS00036">
    <property type="entry name" value="BZIP_BASIC"/>
    <property type="match status" value="1"/>
</dbReference>
<evidence type="ECO:0000256" key="4">
    <source>
        <dbReference type="ARBA" id="ARBA00023163"/>
    </source>
</evidence>